<accession>A0A6L8S3D3</accession>
<evidence type="ECO:0000313" key="4">
    <source>
        <dbReference type="Proteomes" id="UP000472916"/>
    </source>
</evidence>
<dbReference type="InterPro" id="IPR002611">
    <property type="entry name" value="IstB_ATP-bd"/>
</dbReference>
<keyword evidence="2" id="KW-0547">Nucleotide-binding</keyword>
<protein>
    <submittedName>
        <fullName evidence="2">ATP-binding protein</fullName>
    </submittedName>
</protein>
<dbReference type="GeneID" id="93135749"/>
<evidence type="ECO:0000259" key="1">
    <source>
        <dbReference type="Pfam" id="PF01695"/>
    </source>
</evidence>
<dbReference type="AlphaFoldDB" id="A0A6L8S3D3"/>
<name>A0A6L8S3D3_9FIRM</name>
<evidence type="ECO:0000313" key="3">
    <source>
        <dbReference type="EMBL" id="NSE58286.1"/>
    </source>
</evidence>
<gene>
    <name evidence="3" type="ORF">G4332_09190</name>
    <name evidence="2" type="ORF">GT528_15090</name>
</gene>
<reference evidence="3" key="3">
    <citation type="submission" date="2020-02" db="EMBL/GenBank/DDBJ databases">
        <authorList>
            <person name="Littmann E."/>
            <person name="Sorbara M."/>
        </authorList>
    </citation>
    <scope>NUCLEOTIDE SEQUENCE</scope>
    <source>
        <strain evidence="3">MSK.10.16</strain>
    </source>
</reference>
<dbReference type="EMBL" id="WWSC01000030">
    <property type="protein sequence ID" value="MZK42967.1"/>
    <property type="molecule type" value="Genomic_DNA"/>
</dbReference>
<reference evidence="3" key="2">
    <citation type="journal article" date="2020" name="Cell Host Microbe">
        <title>Functional and Genomic Variation between Human-Derived Isolates of Lachnospiraceae Reveals Inter- and Intra-Species Diversity.</title>
        <authorList>
            <person name="Sorbara M.T."/>
            <person name="Littmann E.R."/>
            <person name="Fontana E."/>
            <person name="Moody T.U."/>
            <person name="Kohout C.E."/>
            <person name="Gjonbalaj M."/>
            <person name="Eaton V."/>
            <person name="Seok R."/>
            <person name="Leiner I.M."/>
            <person name="Pamer E.G."/>
        </authorList>
    </citation>
    <scope>NUCLEOTIDE SEQUENCE</scope>
    <source>
        <strain evidence="3">MSK.10.16</strain>
    </source>
</reference>
<organism evidence="2 4">
    <name type="scientific">Dorea longicatena</name>
    <dbReference type="NCBI Taxonomy" id="88431"/>
    <lineage>
        <taxon>Bacteria</taxon>
        <taxon>Bacillati</taxon>
        <taxon>Bacillota</taxon>
        <taxon>Clostridia</taxon>
        <taxon>Lachnospirales</taxon>
        <taxon>Lachnospiraceae</taxon>
        <taxon>Dorea</taxon>
    </lineage>
</organism>
<keyword evidence="2" id="KW-0067">ATP-binding</keyword>
<proteinExistence type="predicted"/>
<dbReference type="GO" id="GO:0005524">
    <property type="term" value="F:ATP binding"/>
    <property type="evidence" value="ECO:0007669"/>
    <property type="project" value="UniProtKB-KW"/>
</dbReference>
<dbReference type="EMBL" id="JAAIOD010000010">
    <property type="protein sequence ID" value="NSE58286.1"/>
    <property type="molecule type" value="Genomic_DNA"/>
</dbReference>
<dbReference type="RefSeq" id="WP_139009974.1">
    <property type="nucleotide sequence ID" value="NZ_CP102280.1"/>
</dbReference>
<evidence type="ECO:0000313" key="2">
    <source>
        <dbReference type="EMBL" id="MZK42967.1"/>
    </source>
</evidence>
<dbReference type="Proteomes" id="UP000724058">
    <property type="component" value="Unassembled WGS sequence"/>
</dbReference>
<dbReference type="Proteomes" id="UP000472916">
    <property type="component" value="Unassembled WGS sequence"/>
</dbReference>
<dbReference type="InterPro" id="IPR027417">
    <property type="entry name" value="P-loop_NTPase"/>
</dbReference>
<dbReference type="Pfam" id="PF01695">
    <property type="entry name" value="IstB_IS21"/>
    <property type="match status" value="1"/>
</dbReference>
<reference evidence="2 4" key="1">
    <citation type="journal article" date="2019" name="Nat. Med.">
        <title>A library of human gut bacterial isolates paired with longitudinal multiomics data enables mechanistic microbiome research.</title>
        <authorList>
            <person name="Poyet M."/>
            <person name="Groussin M."/>
            <person name="Gibbons S.M."/>
            <person name="Avila-Pacheco J."/>
            <person name="Jiang X."/>
            <person name="Kearney S.M."/>
            <person name="Perrotta A.R."/>
            <person name="Berdy B."/>
            <person name="Zhao S."/>
            <person name="Lieberman T.D."/>
            <person name="Swanson P.K."/>
            <person name="Smith M."/>
            <person name="Roesemann S."/>
            <person name="Alexander J.E."/>
            <person name="Rich S.A."/>
            <person name="Livny J."/>
            <person name="Vlamakis H."/>
            <person name="Clish C."/>
            <person name="Bullock K."/>
            <person name="Deik A."/>
            <person name="Scott J."/>
            <person name="Pierce K.A."/>
            <person name="Xavier R.J."/>
            <person name="Alm E.J."/>
        </authorList>
    </citation>
    <scope>NUCLEOTIDE SEQUENCE [LARGE SCALE GENOMIC DNA]</scope>
    <source>
        <strain evidence="2 4">BIOML-A6</strain>
    </source>
</reference>
<comment type="caution">
    <text evidence="2">The sequence shown here is derived from an EMBL/GenBank/DDBJ whole genome shotgun (WGS) entry which is preliminary data.</text>
</comment>
<dbReference type="Gene3D" id="3.40.50.300">
    <property type="entry name" value="P-loop containing nucleotide triphosphate hydrolases"/>
    <property type="match status" value="1"/>
</dbReference>
<feature type="domain" description="IstB-like ATP-binding" evidence="1">
    <location>
        <begin position="2"/>
        <end position="102"/>
    </location>
</feature>
<sequence>MLQESAHAHSEDNYYEYSNKMAGYDLLVIDDFGLMDLNLDKCRDLFEIIEARDCRKSTVIISQMPVANWYQLFGDNTYADACLSRMTSKAYRLDFPGRDRRVESK</sequence>